<comment type="caution">
    <text evidence="1">The sequence shown here is derived from an EMBL/GenBank/DDBJ whole genome shotgun (WGS) entry which is preliminary data.</text>
</comment>
<reference evidence="1 2" key="1">
    <citation type="submission" date="2013-02" db="EMBL/GenBank/DDBJ databases">
        <title>The Genome Sequence of Acinetobacter sp. NIPH 758.</title>
        <authorList>
            <consortium name="The Broad Institute Genome Sequencing Platform"/>
            <consortium name="The Broad Institute Genome Sequencing Center for Infectious Disease"/>
            <person name="Cerqueira G."/>
            <person name="Feldgarden M."/>
            <person name="Courvalin P."/>
            <person name="Perichon B."/>
            <person name="Grillot-Courvalin C."/>
            <person name="Clermont D."/>
            <person name="Rocha E."/>
            <person name="Yoon E.-J."/>
            <person name="Nemec A."/>
            <person name="Walker B."/>
            <person name="Young S.K."/>
            <person name="Zeng Q."/>
            <person name="Gargeya S."/>
            <person name="Fitzgerald M."/>
            <person name="Haas B."/>
            <person name="Abouelleil A."/>
            <person name="Alvarado L."/>
            <person name="Arachchi H.M."/>
            <person name="Berlin A.M."/>
            <person name="Chapman S.B."/>
            <person name="Dewar J."/>
            <person name="Goldberg J."/>
            <person name="Griggs A."/>
            <person name="Gujja S."/>
            <person name="Hansen M."/>
            <person name="Howarth C."/>
            <person name="Imamovic A."/>
            <person name="Larimer J."/>
            <person name="McCowan C."/>
            <person name="Murphy C."/>
            <person name="Neiman D."/>
            <person name="Pearson M."/>
            <person name="Priest M."/>
            <person name="Roberts A."/>
            <person name="Saif S."/>
            <person name="Shea T."/>
            <person name="Sisk P."/>
            <person name="Sykes S."/>
            <person name="Wortman J."/>
            <person name="Nusbaum C."/>
            <person name="Birren B."/>
        </authorList>
    </citation>
    <scope>NUCLEOTIDE SEQUENCE [LARGE SCALE GENOMIC DNA]</scope>
    <source>
        <strain evidence="1 2">NIPH 758</strain>
    </source>
</reference>
<accession>N8WBQ8</accession>
<dbReference type="HOGENOM" id="CLU_614868_0_0_6"/>
<dbReference type="Proteomes" id="UP000013049">
    <property type="component" value="Unassembled WGS sequence"/>
</dbReference>
<dbReference type="EMBL" id="APPC01000016">
    <property type="protein sequence ID" value="ENU92737.1"/>
    <property type="molecule type" value="Genomic_DNA"/>
</dbReference>
<gene>
    <name evidence="1" type="ORF">F971_01724</name>
</gene>
<protein>
    <submittedName>
        <fullName evidence="1">Uncharacterized protein</fullName>
    </submittedName>
</protein>
<dbReference type="AlphaFoldDB" id="N8WBQ8"/>
<dbReference type="RefSeq" id="WP_004771009.1">
    <property type="nucleotide sequence ID" value="NZ_KB849357.1"/>
</dbReference>
<sequence length="445" mass="52141">MHKSTRFLRDPRVRLQAITEAIRPGIVVEGGAADNLQQEEKEQTEVESLDLKEGIKIDKKCNSFKKKEVIRGVDVSGTAPTRPSLMSPCLIQDLITYASNNENIWKYDKHEKKLEKLVNLYFKEYGFDETLRVFIVKFFIFMDGVIDGKTEKAIWVKNMDPNAFVSKESLTLIGQRYFTLLNEYYECNIPKKMHVLDSSDLYNFLKVFEVIEDGTVLWKLEVFTNKNALFLNNMVLDFKENLIAHKAKFKKNFDNINYINEKIFQKIFIKDRLILRFEFKSADMDLDVRLLSRTFANLMKRLKGEYRLSEDINYIKFINEKNSKKYLDVLFFIEINEKFNSVKEVIESIQDHWVRSIYNTLDKSKSEEKIYSERIEIDAKIKNLMKSESLFDTEGLYVGSRDKAKIKAVIDILIPYFISLAIFLPVESTLSKTRQLTLVGFGTKY</sequence>
<evidence type="ECO:0000313" key="1">
    <source>
        <dbReference type="EMBL" id="ENU92737.1"/>
    </source>
</evidence>
<proteinExistence type="predicted"/>
<organism evidence="1 2">
    <name type="scientific">Acinetobacter vivianii</name>
    <dbReference type="NCBI Taxonomy" id="1776742"/>
    <lineage>
        <taxon>Bacteria</taxon>
        <taxon>Pseudomonadati</taxon>
        <taxon>Pseudomonadota</taxon>
        <taxon>Gammaproteobacteria</taxon>
        <taxon>Moraxellales</taxon>
        <taxon>Moraxellaceae</taxon>
        <taxon>Acinetobacter</taxon>
    </lineage>
</organism>
<name>N8WBQ8_9GAMM</name>
<evidence type="ECO:0000313" key="2">
    <source>
        <dbReference type="Proteomes" id="UP000013049"/>
    </source>
</evidence>
<dbReference type="PATRIC" id="fig|1217712.3.peg.1659"/>